<proteinExistence type="inferred from homology"/>
<name>A0A1R1PQX1_ZANCU</name>
<dbReference type="GO" id="GO:0006511">
    <property type="term" value="P:ubiquitin-dependent protein catabolic process"/>
    <property type="evidence" value="ECO:0007669"/>
    <property type="project" value="TreeGrafter"/>
</dbReference>
<dbReference type="InterPro" id="IPR000717">
    <property type="entry name" value="PCI_dom"/>
</dbReference>
<protein>
    <submittedName>
        <fullName evidence="4">Putative 26S proteasome regulatory subunit rpn9</fullName>
    </submittedName>
</protein>
<evidence type="ECO:0000259" key="3">
    <source>
        <dbReference type="PROSITE" id="PS50250"/>
    </source>
</evidence>
<comment type="caution">
    <text evidence="4">The sequence shown here is derived from an EMBL/GenBank/DDBJ whole genome shotgun (WGS) entry which is preliminary data.</text>
</comment>
<dbReference type="EMBL" id="LSSK01000270">
    <property type="protein sequence ID" value="OMH84002.1"/>
    <property type="molecule type" value="Genomic_DNA"/>
</dbReference>
<dbReference type="SMART" id="SM00088">
    <property type="entry name" value="PINT"/>
    <property type="match status" value="1"/>
</dbReference>
<dbReference type="Pfam" id="PF22037">
    <property type="entry name" value="PSD13_N"/>
    <property type="match status" value="1"/>
</dbReference>
<dbReference type="PANTHER" id="PTHR10539:SF0">
    <property type="entry name" value="26S PROTEASOME NON-ATPASE REGULATORY SUBUNIT 13"/>
    <property type="match status" value="1"/>
</dbReference>
<dbReference type="PANTHER" id="PTHR10539">
    <property type="entry name" value="26S PROTEASOME NON-ATPASE REGULATORY SUBUNIT 13"/>
    <property type="match status" value="1"/>
</dbReference>
<reference evidence="6" key="2">
    <citation type="submission" date="2017-01" db="EMBL/GenBank/DDBJ databases">
        <authorList>
            <person name="Wang Y."/>
            <person name="White M."/>
            <person name="Kvist S."/>
            <person name="Moncalvo J.-M."/>
        </authorList>
    </citation>
    <scope>NUCLEOTIDE SEQUENCE [LARGE SCALE GENOMIC DNA]</scope>
    <source>
        <strain evidence="6">COL-18-3</strain>
    </source>
</reference>
<dbReference type="GO" id="GO:0005634">
    <property type="term" value="C:nucleus"/>
    <property type="evidence" value="ECO:0007669"/>
    <property type="project" value="TreeGrafter"/>
</dbReference>
<keyword evidence="2 4" id="KW-0647">Proteasome</keyword>
<dbReference type="GO" id="GO:0008541">
    <property type="term" value="C:proteasome regulatory particle, lid subcomplex"/>
    <property type="evidence" value="ECO:0007669"/>
    <property type="project" value="TreeGrafter"/>
</dbReference>
<dbReference type="GO" id="GO:0005829">
    <property type="term" value="C:cytosol"/>
    <property type="evidence" value="ECO:0007669"/>
    <property type="project" value="TreeGrafter"/>
</dbReference>
<dbReference type="GO" id="GO:0005198">
    <property type="term" value="F:structural molecule activity"/>
    <property type="evidence" value="ECO:0007669"/>
    <property type="project" value="TreeGrafter"/>
</dbReference>
<dbReference type="InterPro" id="IPR054179">
    <property type="entry name" value="PSD13_N"/>
</dbReference>
<dbReference type="Proteomes" id="UP000188320">
    <property type="component" value="Unassembled WGS sequence"/>
</dbReference>
<dbReference type="InterPro" id="IPR036390">
    <property type="entry name" value="WH_DNA-bd_sf"/>
</dbReference>
<dbReference type="AlphaFoldDB" id="A0A1R1PQX1"/>
<evidence type="ECO:0000256" key="2">
    <source>
        <dbReference type="ARBA" id="ARBA00022942"/>
    </source>
</evidence>
<dbReference type="SUPFAM" id="SSF46785">
    <property type="entry name" value="Winged helix' DNA-binding domain"/>
    <property type="match status" value="1"/>
</dbReference>
<gene>
    <name evidence="5" type="ORF">AX774_g2485</name>
    <name evidence="4" type="ORF">AX774_g3219</name>
</gene>
<evidence type="ECO:0000313" key="5">
    <source>
        <dbReference type="EMBL" id="OMH84002.1"/>
    </source>
</evidence>
<accession>A0A1R1PQX1</accession>
<evidence type="ECO:0000256" key="1">
    <source>
        <dbReference type="ARBA" id="ARBA00006207"/>
    </source>
</evidence>
<organism evidence="4 6">
    <name type="scientific">Zancudomyces culisetae</name>
    <name type="common">Gut fungus</name>
    <name type="synonym">Smittium culisetae</name>
    <dbReference type="NCBI Taxonomy" id="1213189"/>
    <lineage>
        <taxon>Eukaryota</taxon>
        <taxon>Fungi</taxon>
        <taxon>Fungi incertae sedis</taxon>
        <taxon>Zoopagomycota</taxon>
        <taxon>Kickxellomycotina</taxon>
        <taxon>Harpellomycetes</taxon>
        <taxon>Harpellales</taxon>
        <taxon>Legeriomycetaceae</taxon>
        <taxon>Zancudomyces</taxon>
    </lineage>
</organism>
<dbReference type="OrthoDB" id="1093at2759"/>
<feature type="domain" description="PCI" evidence="3">
    <location>
        <begin position="91"/>
        <end position="262"/>
    </location>
</feature>
<reference evidence="4" key="1">
    <citation type="submission" date="2017-01" db="EMBL/GenBank/DDBJ databases">
        <authorList>
            <person name="Mah S.A."/>
            <person name="Swanson W.J."/>
            <person name="Moy G.W."/>
            <person name="Vacquier V.D."/>
        </authorList>
    </citation>
    <scope>NUCLEOTIDE SEQUENCE [LARGE SCALE GENOMIC DNA]</scope>
    <source>
        <strain evidence="4">COL-18-3</strain>
    </source>
</reference>
<dbReference type="InterPro" id="IPR035298">
    <property type="entry name" value="PSMD13"/>
</dbReference>
<dbReference type="EMBL" id="LSSK01000463">
    <property type="protein sequence ID" value="OMH83272.1"/>
    <property type="molecule type" value="Genomic_DNA"/>
</dbReference>
<keyword evidence="6" id="KW-1185">Reference proteome</keyword>
<dbReference type="PROSITE" id="PS50250">
    <property type="entry name" value="PCI"/>
    <property type="match status" value="1"/>
</dbReference>
<comment type="similarity">
    <text evidence="1">Belongs to the proteasome subunit S11 family.</text>
</comment>
<evidence type="ECO:0000313" key="4">
    <source>
        <dbReference type="EMBL" id="OMH83272.1"/>
    </source>
</evidence>
<dbReference type="Pfam" id="PF01399">
    <property type="entry name" value="PCI"/>
    <property type="match status" value="1"/>
</dbReference>
<sequence length="303" mass="34394">MKQTIGVKDARDFLATLAEKVNKAESRDAYILAKLEEAHFNLLLNEIDLAKETIENADKVITGLEKMEPVVYGSYYRVSADYYKVKAEFGQYYKNALLLLACINLSELSEEEKLGRTIDLSLAALLSDTIYNFGDLLSHPIIETLKNSESGWLYELIFAFNGGDIGKLEGLVPKFKSQPLLLENIEFLRHKIRLMALIESVFRRQGSSDTSDRNIPFETLAQETQLPVSEIEHLVMSALSLGLIRGKIDEVDRTVFFQWVQPRYLGKAQIEGMSSRLKQWAQRTGDMKSTLENFITLEGLVKQ</sequence>
<evidence type="ECO:0000313" key="6">
    <source>
        <dbReference type="Proteomes" id="UP000188320"/>
    </source>
</evidence>